<dbReference type="InterPro" id="IPR037278">
    <property type="entry name" value="ARFGAP/RecO"/>
</dbReference>
<organism evidence="4 5">
    <name type="scientific">Ciona savignyi</name>
    <name type="common">Pacific transparent sea squirt</name>
    <dbReference type="NCBI Taxonomy" id="51511"/>
    <lineage>
        <taxon>Eukaryota</taxon>
        <taxon>Metazoa</taxon>
        <taxon>Chordata</taxon>
        <taxon>Tunicata</taxon>
        <taxon>Ascidiacea</taxon>
        <taxon>Phlebobranchia</taxon>
        <taxon>Cionidae</taxon>
        <taxon>Ciona</taxon>
    </lineage>
</organism>
<keyword evidence="1" id="KW-0479">Metal-binding</keyword>
<dbReference type="Gene3D" id="1.25.40.950">
    <property type="match status" value="1"/>
</dbReference>
<protein>
    <recommendedName>
        <fullName evidence="3">Arf-GAP domain-containing protein</fullName>
    </recommendedName>
</protein>
<dbReference type="Proteomes" id="UP000007875">
    <property type="component" value="Unassembled WGS sequence"/>
</dbReference>
<keyword evidence="2" id="KW-0862">Zinc</keyword>
<dbReference type="GO" id="GO:0046872">
    <property type="term" value="F:metal ion binding"/>
    <property type="evidence" value="ECO:0007669"/>
    <property type="project" value="UniProtKB-KW"/>
</dbReference>
<dbReference type="SUPFAM" id="SSF57863">
    <property type="entry name" value="ArfGap/RecO-like zinc finger"/>
    <property type="match status" value="1"/>
</dbReference>
<sequence length="139" mass="15137">MGVHVSRIQSITLDDLGTSELLLARSVGNDNFNDIMEDKLENEMKPTSHSNMEERKSFIRGKYMARRYVVHTCADDAACLADELGQAVRSCDVFSLVQLWAEGADLCCNLPSTNRIGLGYSPSASSTCSTTPLSAITSL</sequence>
<feature type="domain" description="Arf-GAP" evidence="3">
    <location>
        <begin position="1"/>
        <end position="69"/>
    </location>
</feature>
<dbReference type="AlphaFoldDB" id="H2Y6R7"/>
<reference evidence="4" key="3">
    <citation type="submission" date="2025-09" db="UniProtKB">
        <authorList>
            <consortium name="Ensembl"/>
        </authorList>
    </citation>
    <scope>IDENTIFICATION</scope>
</reference>
<evidence type="ECO:0000313" key="4">
    <source>
        <dbReference type="Ensembl" id="ENSCSAVP00000001015.1"/>
    </source>
</evidence>
<dbReference type="Gene3D" id="1.10.220.150">
    <property type="entry name" value="Arf GTPase activating protein"/>
    <property type="match status" value="1"/>
</dbReference>
<dbReference type="GeneTree" id="ENSGT00940000171062"/>
<name>H2Y6R7_CIOSA</name>
<evidence type="ECO:0000259" key="3">
    <source>
        <dbReference type="Pfam" id="PF01412"/>
    </source>
</evidence>
<dbReference type="PANTHER" id="PTHR45854:SF3">
    <property type="entry name" value="ARFGAP WITH SH3 DOMAIN, ANK REPEAT AND PH DOMAIN-CONTAINING PROTEIN"/>
    <property type="match status" value="1"/>
</dbReference>
<dbReference type="Ensembl" id="ENSCSAVT00000001026.1">
    <property type="protein sequence ID" value="ENSCSAVP00000001015.1"/>
    <property type="gene ID" value="ENSCSAVG00000000566.1"/>
</dbReference>
<dbReference type="SUPFAM" id="SSF48403">
    <property type="entry name" value="Ankyrin repeat"/>
    <property type="match status" value="1"/>
</dbReference>
<reference evidence="5" key="1">
    <citation type="submission" date="2003-08" db="EMBL/GenBank/DDBJ databases">
        <authorList>
            <person name="Birren B."/>
            <person name="Nusbaum C."/>
            <person name="Abebe A."/>
            <person name="Abouelleil A."/>
            <person name="Adekoya E."/>
            <person name="Ait-zahra M."/>
            <person name="Allen N."/>
            <person name="Allen T."/>
            <person name="An P."/>
            <person name="Anderson M."/>
            <person name="Anderson S."/>
            <person name="Arachchi H."/>
            <person name="Armbruster J."/>
            <person name="Bachantsang P."/>
            <person name="Baldwin J."/>
            <person name="Barry A."/>
            <person name="Bayul T."/>
            <person name="Blitshsteyn B."/>
            <person name="Bloom T."/>
            <person name="Blye J."/>
            <person name="Boguslavskiy L."/>
            <person name="Borowsky M."/>
            <person name="Boukhgalter B."/>
            <person name="Brunache A."/>
            <person name="Butler J."/>
            <person name="Calixte N."/>
            <person name="Calvo S."/>
            <person name="Camarata J."/>
            <person name="Campo K."/>
            <person name="Chang J."/>
            <person name="Cheshatsang Y."/>
            <person name="Citroen M."/>
            <person name="Collymore A."/>
            <person name="Considine T."/>
            <person name="Cook A."/>
            <person name="Cooke P."/>
            <person name="Corum B."/>
            <person name="Cuomo C."/>
            <person name="David R."/>
            <person name="Dawoe T."/>
            <person name="Degray S."/>
            <person name="Dodge S."/>
            <person name="Dooley K."/>
            <person name="Dorje P."/>
            <person name="Dorjee K."/>
            <person name="Dorris L."/>
            <person name="Duffey N."/>
            <person name="Dupes A."/>
            <person name="Elkins T."/>
            <person name="Engels R."/>
            <person name="Erickson J."/>
            <person name="Farina A."/>
            <person name="Faro S."/>
            <person name="Ferreira P."/>
            <person name="Fischer H."/>
            <person name="Fitzgerald M."/>
            <person name="Foley K."/>
            <person name="Gage D."/>
            <person name="Galagan J."/>
            <person name="Gearin G."/>
            <person name="Gnerre S."/>
            <person name="Gnirke A."/>
            <person name="Goyette A."/>
            <person name="Graham J."/>
            <person name="Grandbois E."/>
            <person name="Gyaltsen K."/>
            <person name="Hafez N."/>
            <person name="Hagopian D."/>
            <person name="Hagos B."/>
            <person name="Hall J."/>
            <person name="Hatcher B."/>
            <person name="Heller A."/>
            <person name="Higgins H."/>
            <person name="Honan T."/>
            <person name="Horn A."/>
            <person name="Houde N."/>
            <person name="Hughes L."/>
            <person name="Hulme W."/>
            <person name="Husby E."/>
            <person name="Iliev I."/>
            <person name="Jaffe D."/>
            <person name="Jones C."/>
            <person name="Kamal M."/>
            <person name="Kamat A."/>
            <person name="Kamvysselis M."/>
            <person name="Karlsson E."/>
            <person name="Kells C."/>
            <person name="Kieu A."/>
            <person name="Kisner P."/>
            <person name="Kodira C."/>
            <person name="Kulbokas E."/>
            <person name="Labutti K."/>
            <person name="Lama D."/>
            <person name="Landers T."/>
            <person name="Leger J."/>
            <person name="Levine S."/>
            <person name="Lewis D."/>
            <person name="Lewis T."/>
            <person name="Lindblad-toh K."/>
            <person name="Liu X."/>
            <person name="Lokyitsang T."/>
            <person name="Lokyitsang Y."/>
            <person name="Lucien O."/>
            <person name="Lui A."/>
            <person name="Ma L.J."/>
            <person name="Mabbitt R."/>
            <person name="Macdonald J."/>
            <person name="Maclean C."/>
            <person name="Major J."/>
            <person name="Manning J."/>
            <person name="Marabella R."/>
            <person name="Maru K."/>
            <person name="Matthews C."/>
            <person name="Mauceli E."/>
            <person name="Mccarthy M."/>
            <person name="Mcdonough S."/>
            <person name="Mcghee T."/>
            <person name="Meldrim J."/>
            <person name="Meneus L."/>
            <person name="Mesirov J."/>
            <person name="Mihalev A."/>
            <person name="Mihova T."/>
            <person name="Mikkelsen T."/>
            <person name="Mlenga V."/>
            <person name="Moru K."/>
            <person name="Mozes J."/>
            <person name="Mulrain L."/>
            <person name="Munson G."/>
            <person name="Naylor J."/>
            <person name="Newes C."/>
            <person name="Nguyen C."/>
            <person name="Nguyen N."/>
            <person name="Nguyen T."/>
            <person name="Nicol R."/>
            <person name="Nielsen C."/>
            <person name="Nizzari M."/>
            <person name="Norbu C."/>
            <person name="Norbu N."/>
            <person name="O'donnell P."/>
            <person name="Okoawo O."/>
            <person name="O'leary S."/>
            <person name="Omotosho B."/>
            <person name="O'neill K."/>
            <person name="Osman S."/>
            <person name="Parker S."/>
            <person name="Perrin D."/>
            <person name="Phunkhang P."/>
            <person name="Piqani B."/>
            <person name="Purcell S."/>
            <person name="Rachupka T."/>
            <person name="Ramasamy U."/>
            <person name="Rameau R."/>
            <person name="Ray V."/>
            <person name="Raymond C."/>
            <person name="Retta R."/>
            <person name="Richardson S."/>
            <person name="Rise C."/>
            <person name="Rodriguez J."/>
            <person name="Rogers J."/>
            <person name="Rogov P."/>
            <person name="Rutman M."/>
            <person name="Schupbach R."/>
            <person name="Seaman C."/>
            <person name="Settipalli S."/>
            <person name="Sharpe T."/>
            <person name="Sheridan J."/>
            <person name="Sherpa N."/>
            <person name="Shi J."/>
            <person name="Smirnov S."/>
            <person name="Smith C."/>
            <person name="Sougnez C."/>
            <person name="Spencer B."/>
            <person name="Stalker J."/>
            <person name="Stange-thomann N."/>
            <person name="Stavropoulos S."/>
            <person name="Stetson K."/>
            <person name="Stone C."/>
            <person name="Stone S."/>
            <person name="Stubbs M."/>
            <person name="Talamas J."/>
            <person name="Tchuinga P."/>
            <person name="Tenzing P."/>
            <person name="Tesfaye S."/>
            <person name="Theodore J."/>
            <person name="Thoulutsang Y."/>
            <person name="Topham K."/>
            <person name="Towey S."/>
            <person name="Tsamla T."/>
            <person name="Tsomo N."/>
            <person name="Vallee D."/>
            <person name="Vassiliev H."/>
            <person name="Venkataraman V."/>
            <person name="Vinson J."/>
            <person name="Vo A."/>
            <person name="Wade C."/>
            <person name="Wang S."/>
            <person name="Wangchuk T."/>
            <person name="Wangdi T."/>
            <person name="Whittaker C."/>
            <person name="Wilkinson J."/>
            <person name="Wu Y."/>
            <person name="Wyman D."/>
            <person name="Yadav S."/>
            <person name="Yang S."/>
            <person name="Yang X."/>
            <person name="Yeager S."/>
            <person name="Yee E."/>
            <person name="Young G."/>
            <person name="Zainoun J."/>
            <person name="Zembeck L."/>
            <person name="Zimmer A."/>
            <person name="Zody M."/>
            <person name="Lander E."/>
        </authorList>
    </citation>
    <scope>NUCLEOTIDE SEQUENCE [LARGE SCALE GENOMIC DNA]</scope>
</reference>
<evidence type="ECO:0000256" key="2">
    <source>
        <dbReference type="ARBA" id="ARBA00022833"/>
    </source>
</evidence>
<accession>H2Y6R7</accession>
<dbReference type="GO" id="GO:0005096">
    <property type="term" value="F:GTPase activator activity"/>
    <property type="evidence" value="ECO:0007669"/>
    <property type="project" value="InterPro"/>
</dbReference>
<proteinExistence type="predicted"/>
<dbReference type="InterPro" id="IPR036770">
    <property type="entry name" value="Ankyrin_rpt-contain_sf"/>
</dbReference>
<keyword evidence="5" id="KW-1185">Reference proteome</keyword>
<dbReference type="PANTHER" id="PTHR45854">
    <property type="entry name" value="ASAP FAMILY MEMBER"/>
    <property type="match status" value="1"/>
</dbReference>
<evidence type="ECO:0000256" key="1">
    <source>
        <dbReference type="ARBA" id="ARBA00022723"/>
    </source>
</evidence>
<dbReference type="HOGENOM" id="CLU_1849568_0_0_1"/>
<dbReference type="Pfam" id="PF01412">
    <property type="entry name" value="ArfGap"/>
    <property type="match status" value="1"/>
</dbReference>
<dbReference type="InterPro" id="IPR038508">
    <property type="entry name" value="ArfGAP_dom_sf"/>
</dbReference>
<dbReference type="InterPro" id="IPR001164">
    <property type="entry name" value="ArfGAP_dom"/>
</dbReference>
<evidence type="ECO:0000313" key="5">
    <source>
        <dbReference type="Proteomes" id="UP000007875"/>
    </source>
</evidence>
<reference evidence="4" key="2">
    <citation type="submission" date="2025-08" db="UniProtKB">
        <authorList>
            <consortium name="Ensembl"/>
        </authorList>
    </citation>
    <scope>IDENTIFICATION</scope>
</reference>
<dbReference type="InterPro" id="IPR043593">
    <property type="entry name" value="ASAP"/>
</dbReference>